<proteinExistence type="predicted"/>
<dbReference type="EMBL" id="JBJQND010000017">
    <property type="protein sequence ID" value="KAL3842495.1"/>
    <property type="molecule type" value="Genomic_DNA"/>
</dbReference>
<protein>
    <submittedName>
        <fullName evidence="2">Uncharacterized protein</fullName>
    </submittedName>
</protein>
<feature type="region of interest" description="Disordered" evidence="1">
    <location>
        <begin position="1"/>
        <end position="22"/>
    </location>
</feature>
<reference evidence="2 3" key="1">
    <citation type="submission" date="2024-11" db="EMBL/GenBank/DDBJ databases">
        <title>Chromosome-level genome assembly of the freshwater bivalve Anodonta woodiana.</title>
        <authorList>
            <person name="Chen X."/>
        </authorList>
    </citation>
    <scope>NUCLEOTIDE SEQUENCE [LARGE SCALE GENOMIC DNA]</scope>
    <source>
        <strain evidence="2">MN2024</strain>
        <tissue evidence="2">Gills</tissue>
    </source>
</reference>
<dbReference type="Proteomes" id="UP001634394">
    <property type="component" value="Unassembled WGS sequence"/>
</dbReference>
<evidence type="ECO:0000313" key="2">
    <source>
        <dbReference type="EMBL" id="KAL3842495.1"/>
    </source>
</evidence>
<evidence type="ECO:0000256" key="1">
    <source>
        <dbReference type="SAM" id="MobiDB-lite"/>
    </source>
</evidence>
<organism evidence="2 3">
    <name type="scientific">Sinanodonta woodiana</name>
    <name type="common">Chinese pond mussel</name>
    <name type="synonym">Anodonta woodiana</name>
    <dbReference type="NCBI Taxonomy" id="1069815"/>
    <lineage>
        <taxon>Eukaryota</taxon>
        <taxon>Metazoa</taxon>
        <taxon>Spiralia</taxon>
        <taxon>Lophotrochozoa</taxon>
        <taxon>Mollusca</taxon>
        <taxon>Bivalvia</taxon>
        <taxon>Autobranchia</taxon>
        <taxon>Heteroconchia</taxon>
        <taxon>Palaeoheterodonta</taxon>
        <taxon>Unionida</taxon>
        <taxon>Unionoidea</taxon>
        <taxon>Unionidae</taxon>
        <taxon>Unioninae</taxon>
        <taxon>Sinanodonta</taxon>
    </lineage>
</organism>
<keyword evidence="3" id="KW-1185">Reference proteome</keyword>
<sequence>MPVHSSQKNSKNGSEEQKRRASLKYMQRPPNIMPNYGKNKPLASPKTNISRVLLYDNVTQQQMLDVKLAHIKIEKQRASRLLDMHKRSFWVMMKKRHQQMFDAAGTGSRLGSRLPELALGRSTFSTPRELRMNSRSSTNLSLNVEELKLPAIGENEKHIIFKVHDKEGNLKIYHTFDDRGIFSDIVPLHTFYSKTTDDPRFQCLEGALIRPKSNKSVDGFVKLSPTYVKEYPRIPEHVQQMARRPSLDGK</sequence>
<name>A0ABD3TZM2_SINWO</name>
<gene>
    <name evidence="2" type="ORF">ACJMK2_020500</name>
</gene>
<accession>A0ABD3TZM2</accession>
<dbReference type="AlphaFoldDB" id="A0ABD3TZM2"/>
<evidence type="ECO:0000313" key="3">
    <source>
        <dbReference type="Proteomes" id="UP001634394"/>
    </source>
</evidence>
<feature type="compositionally biased region" description="Polar residues" evidence="1">
    <location>
        <begin position="1"/>
        <end position="12"/>
    </location>
</feature>
<comment type="caution">
    <text evidence="2">The sequence shown here is derived from an EMBL/GenBank/DDBJ whole genome shotgun (WGS) entry which is preliminary data.</text>
</comment>